<reference evidence="1" key="1">
    <citation type="submission" date="2014-09" db="EMBL/GenBank/DDBJ databases">
        <authorList>
            <person name="Magalhaes I.L.F."/>
            <person name="Oliveira U."/>
            <person name="Santos F.R."/>
            <person name="Vidigal T.H.D.A."/>
            <person name="Brescovit A.D."/>
            <person name="Santos A.J."/>
        </authorList>
    </citation>
    <scope>NUCLEOTIDE SEQUENCE</scope>
    <source>
        <tissue evidence="1">Shoot tissue taken approximately 20 cm above the soil surface</tissue>
    </source>
</reference>
<protein>
    <submittedName>
        <fullName evidence="1">Uncharacterized protein</fullName>
    </submittedName>
</protein>
<organism evidence="1">
    <name type="scientific">Arundo donax</name>
    <name type="common">Giant reed</name>
    <name type="synonym">Donax arundinaceus</name>
    <dbReference type="NCBI Taxonomy" id="35708"/>
    <lineage>
        <taxon>Eukaryota</taxon>
        <taxon>Viridiplantae</taxon>
        <taxon>Streptophyta</taxon>
        <taxon>Embryophyta</taxon>
        <taxon>Tracheophyta</taxon>
        <taxon>Spermatophyta</taxon>
        <taxon>Magnoliopsida</taxon>
        <taxon>Liliopsida</taxon>
        <taxon>Poales</taxon>
        <taxon>Poaceae</taxon>
        <taxon>PACMAD clade</taxon>
        <taxon>Arundinoideae</taxon>
        <taxon>Arundineae</taxon>
        <taxon>Arundo</taxon>
    </lineage>
</organism>
<accession>A0A0A9EFP7</accession>
<dbReference type="AlphaFoldDB" id="A0A0A9EFP7"/>
<name>A0A0A9EFP7_ARUDO</name>
<reference evidence="1" key="2">
    <citation type="journal article" date="2015" name="Data Brief">
        <title>Shoot transcriptome of the giant reed, Arundo donax.</title>
        <authorList>
            <person name="Barrero R.A."/>
            <person name="Guerrero F.D."/>
            <person name="Moolhuijzen P."/>
            <person name="Goolsby J.A."/>
            <person name="Tidwell J."/>
            <person name="Bellgard S.E."/>
            <person name="Bellgard M.I."/>
        </authorList>
    </citation>
    <scope>NUCLEOTIDE SEQUENCE</scope>
    <source>
        <tissue evidence="1">Shoot tissue taken approximately 20 cm above the soil surface</tissue>
    </source>
</reference>
<dbReference type="EMBL" id="GBRH01201240">
    <property type="protein sequence ID" value="JAD96655.1"/>
    <property type="molecule type" value="Transcribed_RNA"/>
</dbReference>
<evidence type="ECO:0000313" key="1">
    <source>
        <dbReference type="EMBL" id="JAD96655.1"/>
    </source>
</evidence>
<sequence>MIFIVPSGCHSPISPAYIR</sequence>
<proteinExistence type="predicted"/>